<dbReference type="InterPro" id="IPR013325">
    <property type="entry name" value="RNA_pol_sigma_r2"/>
</dbReference>
<dbReference type="EMBL" id="BONE01000033">
    <property type="protein sequence ID" value="GIF74681.1"/>
    <property type="molecule type" value="Genomic_DNA"/>
</dbReference>
<comment type="caution">
    <text evidence="8">The sequence shown here is derived from an EMBL/GenBank/DDBJ whole genome shotgun (WGS) entry which is preliminary data.</text>
</comment>
<reference evidence="8 9" key="1">
    <citation type="submission" date="2021-01" db="EMBL/GenBank/DDBJ databases">
        <title>Whole genome shotgun sequence of Asanoa siamensis NBRC 107932.</title>
        <authorList>
            <person name="Komaki H."/>
            <person name="Tamura T."/>
        </authorList>
    </citation>
    <scope>NUCLEOTIDE SEQUENCE [LARGE SCALE GENOMIC DNA]</scope>
    <source>
        <strain evidence="8 9">NBRC 107932</strain>
    </source>
</reference>
<dbReference type="NCBIfam" id="TIGR02983">
    <property type="entry name" value="SigE-fam_strep"/>
    <property type="match status" value="1"/>
</dbReference>
<dbReference type="InterPro" id="IPR014284">
    <property type="entry name" value="RNA_pol_sigma-70_dom"/>
</dbReference>
<accession>A0ABQ4CTR5</accession>
<dbReference type="Proteomes" id="UP000604117">
    <property type="component" value="Unassembled WGS sequence"/>
</dbReference>
<keyword evidence="5" id="KW-0804">Transcription</keyword>
<dbReference type="InterPro" id="IPR036388">
    <property type="entry name" value="WH-like_DNA-bd_sf"/>
</dbReference>
<feature type="domain" description="RNA polymerase sigma-70 region 2" evidence="6">
    <location>
        <begin position="15"/>
        <end position="80"/>
    </location>
</feature>
<dbReference type="InterPro" id="IPR007630">
    <property type="entry name" value="RNA_pol_sigma70_r4"/>
</dbReference>
<keyword evidence="9" id="KW-1185">Reference proteome</keyword>
<dbReference type="SUPFAM" id="SSF88659">
    <property type="entry name" value="Sigma3 and sigma4 domains of RNA polymerase sigma factors"/>
    <property type="match status" value="1"/>
</dbReference>
<dbReference type="Gene3D" id="1.10.10.10">
    <property type="entry name" value="Winged helix-like DNA-binding domain superfamily/Winged helix DNA-binding domain"/>
    <property type="match status" value="1"/>
</dbReference>
<dbReference type="InterPro" id="IPR014325">
    <property type="entry name" value="RNA_pol_sigma-E_actinobac"/>
</dbReference>
<dbReference type="PANTHER" id="PTHR43133:SF50">
    <property type="entry name" value="ECF RNA POLYMERASE SIGMA FACTOR SIGM"/>
    <property type="match status" value="1"/>
</dbReference>
<keyword evidence="2" id="KW-0805">Transcription regulation</keyword>
<evidence type="ECO:0000259" key="6">
    <source>
        <dbReference type="Pfam" id="PF04542"/>
    </source>
</evidence>
<evidence type="ECO:0000256" key="2">
    <source>
        <dbReference type="ARBA" id="ARBA00023015"/>
    </source>
</evidence>
<keyword evidence="3" id="KW-0731">Sigma factor</keyword>
<organism evidence="8 9">
    <name type="scientific">Asanoa siamensis</name>
    <dbReference type="NCBI Taxonomy" id="926357"/>
    <lineage>
        <taxon>Bacteria</taxon>
        <taxon>Bacillati</taxon>
        <taxon>Actinomycetota</taxon>
        <taxon>Actinomycetes</taxon>
        <taxon>Micromonosporales</taxon>
        <taxon>Micromonosporaceae</taxon>
        <taxon>Asanoa</taxon>
    </lineage>
</organism>
<dbReference type="InterPro" id="IPR039425">
    <property type="entry name" value="RNA_pol_sigma-70-like"/>
</dbReference>
<dbReference type="PANTHER" id="PTHR43133">
    <property type="entry name" value="RNA POLYMERASE ECF-TYPE SIGMA FACTO"/>
    <property type="match status" value="1"/>
</dbReference>
<evidence type="ECO:0000256" key="5">
    <source>
        <dbReference type="ARBA" id="ARBA00023163"/>
    </source>
</evidence>
<comment type="similarity">
    <text evidence="1">Belongs to the sigma-70 factor family. ECF subfamily.</text>
</comment>
<evidence type="ECO:0000259" key="7">
    <source>
        <dbReference type="Pfam" id="PF04545"/>
    </source>
</evidence>
<proteinExistence type="inferred from homology"/>
<protein>
    <submittedName>
        <fullName evidence="8">RNA polymerase sigma factor</fullName>
    </submittedName>
</protein>
<dbReference type="Pfam" id="PF04542">
    <property type="entry name" value="Sigma70_r2"/>
    <property type="match status" value="1"/>
</dbReference>
<dbReference type="Pfam" id="PF04545">
    <property type="entry name" value="Sigma70_r4"/>
    <property type="match status" value="1"/>
</dbReference>
<dbReference type="Gene3D" id="1.10.1740.10">
    <property type="match status" value="1"/>
</dbReference>
<dbReference type="NCBIfam" id="TIGR02937">
    <property type="entry name" value="sigma70-ECF"/>
    <property type="match status" value="1"/>
</dbReference>
<evidence type="ECO:0000313" key="9">
    <source>
        <dbReference type="Proteomes" id="UP000604117"/>
    </source>
</evidence>
<feature type="domain" description="RNA polymerase sigma-70 region 4" evidence="7">
    <location>
        <begin position="109"/>
        <end position="157"/>
    </location>
</feature>
<gene>
    <name evidence="8" type="ORF">Asi02nite_41990</name>
</gene>
<dbReference type="SUPFAM" id="SSF88946">
    <property type="entry name" value="Sigma2 domain of RNA polymerase sigma factors"/>
    <property type="match status" value="1"/>
</dbReference>
<name>A0ABQ4CTR5_9ACTN</name>
<evidence type="ECO:0000313" key="8">
    <source>
        <dbReference type="EMBL" id="GIF74681.1"/>
    </source>
</evidence>
<sequence>MFTEVTGFDGFREFVETHNGAWSRLAFVLAGNHAAAEDLLQTALYKAAKRWHRIRRYEQPQAYVRRAIYHAAISGWRRRGEWSLAELPDRAAPDDAIDDATRRLAVDAALARLTARQRAVLVLRFYDDRSVAEAAEILGVSEGTVKSQTAYALGRLRVIAPHLAELTVEEAGR</sequence>
<evidence type="ECO:0000256" key="3">
    <source>
        <dbReference type="ARBA" id="ARBA00023082"/>
    </source>
</evidence>
<dbReference type="InterPro" id="IPR013324">
    <property type="entry name" value="RNA_pol_sigma_r3/r4-like"/>
</dbReference>
<dbReference type="RefSeq" id="WP_239126867.1">
    <property type="nucleotide sequence ID" value="NZ_BONE01000033.1"/>
</dbReference>
<dbReference type="CDD" id="cd06171">
    <property type="entry name" value="Sigma70_r4"/>
    <property type="match status" value="1"/>
</dbReference>
<evidence type="ECO:0000256" key="4">
    <source>
        <dbReference type="ARBA" id="ARBA00023125"/>
    </source>
</evidence>
<evidence type="ECO:0000256" key="1">
    <source>
        <dbReference type="ARBA" id="ARBA00010641"/>
    </source>
</evidence>
<dbReference type="InterPro" id="IPR007627">
    <property type="entry name" value="RNA_pol_sigma70_r2"/>
</dbReference>
<keyword evidence="4" id="KW-0238">DNA-binding</keyword>